<dbReference type="Gene3D" id="3.40.30.10">
    <property type="entry name" value="Glutaredoxin"/>
    <property type="match status" value="1"/>
</dbReference>
<dbReference type="GeneID" id="9815649"/>
<dbReference type="OrthoDB" id="418495at2759"/>
<dbReference type="FunCoup" id="E3LLU3">
    <property type="interactions" value="35"/>
</dbReference>
<proteinExistence type="predicted"/>
<protein>
    <recommendedName>
        <fullName evidence="2">Glutaredoxin domain-containing protein</fullName>
    </recommendedName>
</protein>
<reference evidence="3" key="1">
    <citation type="submission" date="2007-07" db="EMBL/GenBank/DDBJ databases">
        <title>PCAP assembly of the Caenorhabditis remanei genome.</title>
        <authorList>
            <consortium name="The Caenorhabditis remanei Sequencing Consortium"/>
            <person name="Wilson R.K."/>
        </authorList>
    </citation>
    <scope>NUCLEOTIDE SEQUENCE [LARGE SCALE GENOMIC DNA]</scope>
    <source>
        <strain evidence="3">PB4641</strain>
    </source>
</reference>
<dbReference type="STRING" id="31234.E3LLU3"/>
<dbReference type="KEGG" id="crq:GCK72_001641"/>
<dbReference type="PANTHER" id="PTHR46679">
    <property type="match status" value="1"/>
</dbReference>
<dbReference type="InterPro" id="IPR002109">
    <property type="entry name" value="Glutaredoxin"/>
</dbReference>
<evidence type="ECO:0000313" key="3">
    <source>
        <dbReference type="EMBL" id="EFP02943.1"/>
    </source>
</evidence>
<dbReference type="AlphaFoldDB" id="E3LLU3"/>
<dbReference type="InParanoid" id="E3LLU3"/>
<dbReference type="RefSeq" id="XP_003114808.2">
    <property type="nucleotide sequence ID" value="XM_003114760.2"/>
</dbReference>
<evidence type="ECO:0000259" key="2">
    <source>
        <dbReference type="Pfam" id="PF00462"/>
    </source>
</evidence>
<feature type="signal peptide" evidence="1">
    <location>
        <begin position="1"/>
        <end position="22"/>
    </location>
</feature>
<dbReference type="PANTHER" id="PTHR46679:SF4">
    <property type="entry name" value="GLUTAREDOXIN DOMAIN-CONTAINING PROTEIN"/>
    <property type="match status" value="1"/>
</dbReference>
<accession>E3LLU3</accession>
<dbReference type="GO" id="GO:0005739">
    <property type="term" value="C:mitochondrion"/>
    <property type="evidence" value="ECO:0007669"/>
    <property type="project" value="TreeGrafter"/>
</dbReference>
<dbReference type="OMA" id="RRYPVMM"/>
<dbReference type="Pfam" id="PF00462">
    <property type="entry name" value="Glutaredoxin"/>
    <property type="match status" value="1"/>
</dbReference>
<dbReference type="SUPFAM" id="SSF52833">
    <property type="entry name" value="Thioredoxin-like"/>
    <property type="match status" value="1"/>
</dbReference>
<dbReference type="CTD" id="9815649"/>
<sequence>MHHHHILLTSLLPILANSLLSADLTKNHQGPTTAVGAIFQSEPSIGVSAEYYGSNTDFVSSRLQNQNQSPNQNPEEDEERYALQKAAKPQFYPRPQGNYGGYGGYRPNPNPQPFGYSYVGYINRQARRYPVMMYTLIQCVPCQRAKHLLATTYGDVPSHFLELVGDEDWQRQLQVDLLKVTRQATFPYVFVCGQFVGGSSDLFNMHHSGQLRQVLNNCMSRNG</sequence>
<dbReference type="EMBL" id="DS268411">
    <property type="protein sequence ID" value="EFP02943.1"/>
    <property type="molecule type" value="Genomic_DNA"/>
</dbReference>
<evidence type="ECO:0000313" key="4">
    <source>
        <dbReference type="Proteomes" id="UP000008281"/>
    </source>
</evidence>
<feature type="domain" description="Glutaredoxin" evidence="2">
    <location>
        <begin position="131"/>
        <end position="196"/>
    </location>
</feature>
<keyword evidence="1" id="KW-0732">Signal</keyword>
<dbReference type="GO" id="GO:0015035">
    <property type="term" value="F:protein-disulfide reductase activity"/>
    <property type="evidence" value="ECO:0007669"/>
    <property type="project" value="TreeGrafter"/>
</dbReference>
<dbReference type="HOGENOM" id="CLU_1311101_0_0_1"/>
<dbReference type="eggNOG" id="KOG1752">
    <property type="taxonomic scope" value="Eukaryota"/>
</dbReference>
<dbReference type="PROSITE" id="PS51354">
    <property type="entry name" value="GLUTAREDOXIN_2"/>
    <property type="match status" value="1"/>
</dbReference>
<evidence type="ECO:0000256" key="1">
    <source>
        <dbReference type="SAM" id="SignalP"/>
    </source>
</evidence>
<name>E3LLU3_CAERE</name>
<dbReference type="eggNOG" id="KOG3665">
    <property type="taxonomic scope" value="Eukaryota"/>
</dbReference>
<dbReference type="PRINTS" id="PR00160">
    <property type="entry name" value="GLUTAREDOXIN"/>
</dbReference>
<dbReference type="Proteomes" id="UP000008281">
    <property type="component" value="Unassembled WGS sequence"/>
</dbReference>
<dbReference type="InterPro" id="IPR036249">
    <property type="entry name" value="Thioredoxin-like_sf"/>
</dbReference>
<feature type="chain" id="PRO_5003172999" description="Glutaredoxin domain-containing protein" evidence="1">
    <location>
        <begin position="23"/>
        <end position="223"/>
    </location>
</feature>
<dbReference type="InterPro" id="IPR014025">
    <property type="entry name" value="Glutaredoxin_subgr"/>
</dbReference>
<organism evidence="4">
    <name type="scientific">Caenorhabditis remanei</name>
    <name type="common">Caenorhabditis vulgaris</name>
    <dbReference type="NCBI Taxonomy" id="31234"/>
    <lineage>
        <taxon>Eukaryota</taxon>
        <taxon>Metazoa</taxon>
        <taxon>Ecdysozoa</taxon>
        <taxon>Nematoda</taxon>
        <taxon>Chromadorea</taxon>
        <taxon>Rhabditida</taxon>
        <taxon>Rhabditina</taxon>
        <taxon>Rhabditomorpha</taxon>
        <taxon>Rhabditoidea</taxon>
        <taxon>Rhabditidae</taxon>
        <taxon>Peloderinae</taxon>
        <taxon>Caenorhabditis</taxon>
    </lineage>
</organism>
<keyword evidence="4" id="KW-1185">Reference proteome</keyword>
<gene>
    <name evidence="3" type="ORF">CRE_28606</name>
</gene>